<name>A0A0M3JJB2_ANISI</name>
<protein>
    <submittedName>
        <fullName evidence="3">Transposase</fullName>
    </submittedName>
</protein>
<evidence type="ECO:0000313" key="1">
    <source>
        <dbReference type="EMBL" id="VDK29318.1"/>
    </source>
</evidence>
<proteinExistence type="predicted"/>
<reference evidence="1 2" key="2">
    <citation type="submission" date="2018-11" db="EMBL/GenBank/DDBJ databases">
        <authorList>
            <consortium name="Pathogen Informatics"/>
        </authorList>
    </citation>
    <scope>NUCLEOTIDE SEQUENCE [LARGE SCALE GENOMIC DNA]</scope>
</reference>
<keyword evidence="2" id="KW-1185">Reference proteome</keyword>
<reference evidence="3" key="1">
    <citation type="submission" date="2017-02" db="UniProtKB">
        <authorList>
            <consortium name="WormBaseParasite"/>
        </authorList>
    </citation>
    <scope>IDENTIFICATION</scope>
</reference>
<accession>A0A0M3JJB2</accession>
<dbReference type="Proteomes" id="UP000267096">
    <property type="component" value="Unassembled WGS sequence"/>
</dbReference>
<dbReference type="InterPro" id="IPR011989">
    <property type="entry name" value="ARM-like"/>
</dbReference>
<dbReference type="AlphaFoldDB" id="A0A0M3JJB2"/>
<organism evidence="3">
    <name type="scientific">Anisakis simplex</name>
    <name type="common">Herring worm</name>
    <dbReference type="NCBI Taxonomy" id="6269"/>
    <lineage>
        <taxon>Eukaryota</taxon>
        <taxon>Metazoa</taxon>
        <taxon>Ecdysozoa</taxon>
        <taxon>Nematoda</taxon>
        <taxon>Chromadorea</taxon>
        <taxon>Rhabditida</taxon>
        <taxon>Spirurina</taxon>
        <taxon>Ascaridomorpha</taxon>
        <taxon>Ascaridoidea</taxon>
        <taxon>Anisakidae</taxon>
        <taxon>Anisakis</taxon>
        <taxon>Anisakis simplex complex</taxon>
    </lineage>
</organism>
<dbReference type="WBParaSite" id="ASIM_0000773101-mRNA-1">
    <property type="protein sequence ID" value="ASIM_0000773101-mRNA-1"/>
    <property type="gene ID" value="ASIM_0000773101"/>
</dbReference>
<dbReference type="EMBL" id="UYRR01018196">
    <property type="protein sequence ID" value="VDK29318.1"/>
    <property type="molecule type" value="Genomic_DNA"/>
</dbReference>
<evidence type="ECO:0000313" key="3">
    <source>
        <dbReference type="WBParaSite" id="ASIM_0000773101-mRNA-1"/>
    </source>
</evidence>
<sequence length="70" mass="7886">MGRVTSRNVDGLPLKSNDKLTDAALLTPMLRRIQFKKTTKFVKQFVLFLSRFAIIKGGNALYQALESIQS</sequence>
<gene>
    <name evidence="1" type="ORF">ASIM_LOCUS7491</name>
</gene>
<evidence type="ECO:0000313" key="2">
    <source>
        <dbReference type="Proteomes" id="UP000267096"/>
    </source>
</evidence>
<dbReference type="Gene3D" id="1.25.10.10">
    <property type="entry name" value="Leucine-rich Repeat Variant"/>
    <property type="match status" value="1"/>
</dbReference>